<name>A0A158KE31_9BURK</name>
<sequence length="218" mass="24313">MTFARVFDRLTCTRRLRVPVSTKRFRVSLNNRIKAGRSDALTAFFSIGILATYLHPVAHRRFLRAFDGCFFIGVSTKRPIELREVATVRTVCVTNLPDSSPSFESMSLIACTGTHFRPKRERGWHRPRLSLAPSIAAGHGVPHKGTPGVFRYASSSRTVFEGDEHNRRVLPACLLIQAIDSAQYEGLDVTRLQFGTLPLPVAEPEATNFPNEAYAKLA</sequence>
<gene>
    <name evidence="1" type="ORF">AWB67_05441</name>
</gene>
<accession>A0A158KE31</accession>
<comment type="caution">
    <text evidence="1">The sequence shown here is derived from an EMBL/GenBank/DDBJ whole genome shotgun (WGS) entry which is preliminary data.</text>
</comment>
<protein>
    <submittedName>
        <fullName evidence="1">Uncharacterized protein</fullName>
    </submittedName>
</protein>
<dbReference type="AlphaFoldDB" id="A0A158KE31"/>
<keyword evidence="2" id="KW-1185">Reference proteome</keyword>
<dbReference type="Proteomes" id="UP000054925">
    <property type="component" value="Unassembled WGS sequence"/>
</dbReference>
<proteinExistence type="predicted"/>
<dbReference type="EMBL" id="FCOL02000049">
    <property type="protein sequence ID" value="SAL79386.1"/>
    <property type="molecule type" value="Genomic_DNA"/>
</dbReference>
<evidence type="ECO:0000313" key="2">
    <source>
        <dbReference type="Proteomes" id="UP000054925"/>
    </source>
</evidence>
<evidence type="ECO:0000313" key="1">
    <source>
        <dbReference type="EMBL" id="SAL79386.1"/>
    </source>
</evidence>
<organism evidence="1 2">
    <name type="scientific">Caballeronia terrestris</name>
    <dbReference type="NCBI Taxonomy" id="1226301"/>
    <lineage>
        <taxon>Bacteria</taxon>
        <taxon>Pseudomonadati</taxon>
        <taxon>Pseudomonadota</taxon>
        <taxon>Betaproteobacteria</taxon>
        <taxon>Burkholderiales</taxon>
        <taxon>Burkholderiaceae</taxon>
        <taxon>Caballeronia</taxon>
    </lineage>
</organism>
<reference evidence="1" key="1">
    <citation type="submission" date="2016-01" db="EMBL/GenBank/DDBJ databases">
        <authorList>
            <person name="Peeters C."/>
        </authorList>
    </citation>
    <scope>NUCLEOTIDE SEQUENCE [LARGE SCALE GENOMIC DNA]</scope>
    <source>
        <strain evidence="1">LMG 22937</strain>
    </source>
</reference>